<evidence type="ECO:0000313" key="1">
    <source>
        <dbReference type="EMBL" id="SHK26538.1"/>
    </source>
</evidence>
<proteinExistence type="predicted"/>
<evidence type="ECO:0000313" key="2">
    <source>
        <dbReference type="Proteomes" id="UP000184130"/>
    </source>
</evidence>
<dbReference type="Pfam" id="PF13707">
    <property type="entry name" value="RloB"/>
    <property type="match status" value="1"/>
</dbReference>
<protein>
    <submittedName>
        <fullName evidence="1">RloB-like protein</fullName>
    </submittedName>
</protein>
<sequence>MGELYPFLISGGSNTERFYFTHINDTTAYKFNIRPKYFGDESSYTETFPKRIREILKANNEARIFCVFDWDTVFGNKARLKKHGNFVAQFAKEIADGTVTICPSMPCIEYWFLLHFEDYTQLLKDYPAVSNRLASYKEQLFPESSTGLKKLLKKEKFLKDSTWVENLCAEGKLDLAVERAEENIAAAVEAGKLEEQSYSYVYKVFKKDRG</sequence>
<gene>
    <name evidence="1" type="ORF">SAMN05216463_10146</name>
</gene>
<dbReference type="OrthoDB" id="1366690at2"/>
<reference evidence="1 2" key="1">
    <citation type="submission" date="2016-11" db="EMBL/GenBank/DDBJ databases">
        <authorList>
            <person name="Jaros S."/>
            <person name="Januszkiewicz K."/>
            <person name="Wedrychowicz H."/>
        </authorList>
    </citation>
    <scope>NUCLEOTIDE SEQUENCE [LARGE SCALE GENOMIC DNA]</scope>
    <source>
        <strain evidence="1 2">KHT3</strain>
    </source>
</reference>
<dbReference type="InterPro" id="IPR025591">
    <property type="entry name" value="RloB"/>
</dbReference>
<name>A0A1M6R2H6_XYLRU</name>
<dbReference type="EMBL" id="FRBD01000001">
    <property type="protein sequence ID" value="SHK26538.1"/>
    <property type="molecule type" value="Genomic_DNA"/>
</dbReference>
<dbReference type="Proteomes" id="UP000184130">
    <property type="component" value="Unassembled WGS sequence"/>
</dbReference>
<dbReference type="AlphaFoldDB" id="A0A1M6R2H6"/>
<dbReference type="RefSeq" id="WP_081373019.1">
    <property type="nucleotide sequence ID" value="NZ_FRBD01000001.1"/>
</dbReference>
<accession>A0A1M6R2H6</accession>
<organism evidence="1 2">
    <name type="scientific">Xylanibacter ruminicola</name>
    <name type="common">Prevotella ruminicola</name>
    <dbReference type="NCBI Taxonomy" id="839"/>
    <lineage>
        <taxon>Bacteria</taxon>
        <taxon>Pseudomonadati</taxon>
        <taxon>Bacteroidota</taxon>
        <taxon>Bacteroidia</taxon>
        <taxon>Bacteroidales</taxon>
        <taxon>Prevotellaceae</taxon>
        <taxon>Xylanibacter</taxon>
    </lineage>
</organism>